<keyword evidence="3" id="KW-1185">Reference proteome</keyword>
<evidence type="ECO:0000313" key="2">
    <source>
        <dbReference type="EMBL" id="KAH7126757.1"/>
    </source>
</evidence>
<evidence type="ECO:0008006" key="4">
    <source>
        <dbReference type="Google" id="ProtNLM"/>
    </source>
</evidence>
<comment type="caution">
    <text evidence="2">The sequence shown here is derived from an EMBL/GenBank/DDBJ whole genome shotgun (WGS) entry which is preliminary data.</text>
</comment>
<organism evidence="2 3">
    <name type="scientific">Dendryphion nanum</name>
    <dbReference type="NCBI Taxonomy" id="256645"/>
    <lineage>
        <taxon>Eukaryota</taxon>
        <taxon>Fungi</taxon>
        <taxon>Dikarya</taxon>
        <taxon>Ascomycota</taxon>
        <taxon>Pezizomycotina</taxon>
        <taxon>Dothideomycetes</taxon>
        <taxon>Pleosporomycetidae</taxon>
        <taxon>Pleosporales</taxon>
        <taxon>Torulaceae</taxon>
        <taxon>Dendryphion</taxon>
    </lineage>
</organism>
<protein>
    <recommendedName>
        <fullName evidence="4">ABM domain-containing protein</fullName>
    </recommendedName>
</protein>
<evidence type="ECO:0000256" key="1">
    <source>
        <dbReference type="SAM" id="MobiDB-lite"/>
    </source>
</evidence>
<dbReference type="OrthoDB" id="5328688at2759"/>
<gene>
    <name evidence="2" type="ORF">B0J11DRAFT_579194</name>
</gene>
<reference evidence="2" key="1">
    <citation type="journal article" date="2021" name="Nat. Commun.">
        <title>Genetic determinants of endophytism in the Arabidopsis root mycobiome.</title>
        <authorList>
            <person name="Mesny F."/>
            <person name="Miyauchi S."/>
            <person name="Thiergart T."/>
            <person name="Pickel B."/>
            <person name="Atanasova L."/>
            <person name="Karlsson M."/>
            <person name="Huettel B."/>
            <person name="Barry K.W."/>
            <person name="Haridas S."/>
            <person name="Chen C."/>
            <person name="Bauer D."/>
            <person name="Andreopoulos W."/>
            <person name="Pangilinan J."/>
            <person name="LaButti K."/>
            <person name="Riley R."/>
            <person name="Lipzen A."/>
            <person name="Clum A."/>
            <person name="Drula E."/>
            <person name="Henrissat B."/>
            <person name="Kohler A."/>
            <person name="Grigoriev I.V."/>
            <person name="Martin F.M."/>
            <person name="Hacquard S."/>
        </authorList>
    </citation>
    <scope>NUCLEOTIDE SEQUENCE</scope>
    <source>
        <strain evidence="2">MPI-CAGE-CH-0243</strain>
    </source>
</reference>
<proteinExistence type="predicted"/>
<accession>A0A9P9DX89</accession>
<sequence>MADDFYLFANCNFVPDRYPDWQAAYDDLAKYVWSSEHTTKTYYFGIPFDYAHDFNKTTSMFAFEVYGSREVGPLRSPRPPRLPRHDPIPHQNPPASTTGLDLSHYRLITGFLDLPGTRPEASIMQDIRITCTSPSARTALISSLTTLVNGIEDQGRRNGGAGGVLTYMAFESLDDEVGVRVFGRWDTREDMERFIRREDVGAFWMGNKENVKAMEQRGYLPNGKGWLHRGSGFAGEERGKGRARI</sequence>
<dbReference type="Proteomes" id="UP000700596">
    <property type="component" value="Unassembled WGS sequence"/>
</dbReference>
<feature type="region of interest" description="Disordered" evidence="1">
    <location>
        <begin position="72"/>
        <end position="97"/>
    </location>
</feature>
<evidence type="ECO:0000313" key="3">
    <source>
        <dbReference type="Proteomes" id="UP000700596"/>
    </source>
</evidence>
<dbReference type="AlphaFoldDB" id="A0A9P9DX89"/>
<dbReference type="EMBL" id="JAGMWT010000006">
    <property type="protein sequence ID" value="KAH7126757.1"/>
    <property type="molecule type" value="Genomic_DNA"/>
</dbReference>
<name>A0A9P9DX89_9PLEO</name>